<evidence type="ECO:0000256" key="2">
    <source>
        <dbReference type="ARBA" id="ARBA00022692"/>
    </source>
</evidence>
<dbReference type="Pfam" id="PF00083">
    <property type="entry name" value="Sugar_tr"/>
    <property type="match status" value="1"/>
</dbReference>
<feature type="transmembrane region" description="Helical" evidence="5">
    <location>
        <begin position="434"/>
        <end position="458"/>
    </location>
</feature>
<keyword evidence="2 5" id="KW-0812">Transmembrane</keyword>
<dbReference type="InterPro" id="IPR005828">
    <property type="entry name" value="MFS_sugar_transport-like"/>
</dbReference>
<dbReference type="EMBL" id="JAHXZJ010000001">
    <property type="protein sequence ID" value="KAH0568650.1"/>
    <property type="molecule type" value="Genomic_DNA"/>
</dbReference>
<dbReference type="PROSITE" id="PS00216">
    <property type="entry name" value="SUGAR_TRANSPORT_1"/>
    <property type="match status" value="1"/>
</dbReference>
<dbReference type="PANTHER" id="PTHR24064">
    <property type="entry name" value="SOLUTE CARRIER FAMILY 22 MEMBER"/>
    <property type="match status" value="1"/>
</dbReference>
<feature type="transmembrane region" description="Helical" evidence="5">
    <location>
        <begin position="26"/>
        <end position="43"/>
    </location>
</feature>
<evidence type="ECO:0000313" key="8">
    <source>
        <dbReference type="Proteomes" id="UP000826195"/>
    </source>
</evidence>
<organism evidence="7 8">
    <name type="scientific">Cotesia glomerata</name>
    <name type="common">Lepidopteran parasitic wasp</name>
    <name type="synonym">Apanteles glomeratus</name>
    <dbReference type="NCBI Taxonomy" id="32391"/>
    <lineage>
        <taxon>Eukaryota</taxon>
        <taxon>Metazoa</taxon>
        <taxon>Ecdysozoa</taxon>
        <taxon>Arthropoda</taxon>
        <taxon>Hexapoda</taxon>
        <taxon>Insecta</taxon>
        <taxon>Pterygota</taxon>
        <taxon>Neoptera</taxon>
        <taxon>Endopterygota</taxon>
        <taxon>Hymenoptera</taxon>
        <taxon>Apocrita</taxon>
        <taxon>Ichneumonoidea</taxon>
        <taxon>Braconidae</taxon>
        <taxon>Microgastrinae</taxon>
        <taxon>Cotesia</taxon>
    </lineage>
</organism>
<proteinExistence type="predicted"/>
<evidence type="ECO:0000256" key="5">
    <source>
        <dbReference type="SAM" id="Phobius"/>
    </source>
</evidence>
<sequence length="520" mass="58730">MESKLSVTTERNILQDLDDLEQGSKLIWIVLFVSISVSLLNGFHTMSYIFVAEVPEHWCSIPELEKFNWTAEQIKNISEVDECHIYNFNYKDLAGFKYEDAVKYVEDMKFNTSVIPCSSFVFDKNGRSTIVNEWQLVCDKKIYRANTFLAYAFGKLMGDGILGIYSDKYGRKQAMIVSLILQAISVPASAFIPWYWAYFGFKFMTGMSISSMYSCAYTILSEVTKNKKKNLFGAIIDSMFSIGTLLLIGIAYFLTNWRYLQLALSFFTLITIILVWFLPESPRWLLSQSRHEEAQKIVEKYSKTSKTTALIPASSNLSSSLSENEDTKKKGLKKCFGKTKILFADSILRKKILIMYYLFFITLSVGYCLIFNIDTFDTNRYIYTAITATVDLIAIILVLITLLYLSCQKACAIINTIVAICMLSIVAVPREHVYIVMALTFISKFCLMANFTVSMLLASELFPTSVRNSALGSSLLMAQLGSMSSPYIVDFLGNVAWFAPTTLCGILTLIAAFLCLLIPS</sequence>
<dbReference type="GO" id="GO:0022857">
    <property type="term" value="F:transmembrane transporter activity"/>
    <property type="evidence" value="ECO:0007669"/>
    <property type="project" value="InterPro"/>
</dbReference>
<dbReference type="SUPFAM" id="SSF103473">
    <property type="entry name" value="MFS general substrate transporter"/>
    <property type="match status" value="1"/>
</dbReference>
<feature type="transmembrane region" description="Helical" evidence="5">
    <location>
        <begin position="412"/>
        <end position="428"/>
    </location>
</feature>
<protein>
    <recommendedName>
        <fullName evidence="6">Major facilitator superfamily (MFS) profile domain-containing protein</fullName>
    </recommendedName>
</protein>
<dbReference type="Gene3D" id="1.20.1250.20">
    <property type="entry name" value="MFS general substrate transporter like domains"/>
    <property type="match status" value="1"/>
</dbReference>
<dbReference type="GO" id="GO:0016020">
    <property type="term" value="C:membrane"/>
    <property type="evidence" value="ECO:0007669"/>
    <property type="project" value="UniProtKB-SubCell"/>
</dbReference>
<evidence type="ECO:0000256" key="1">
    <source>
        <dbReference type="ARBA" id="ARBA00004141"/>
    </source>
</evidence>
<dbReference type="InterPro" id="IPR020846">
    <property type="entry name" value="MFS_dom"/>
</dbReference>
<feature type="transmembrane region" description="Helical" evidence="5">
    <location>
        <begin position="232"/>
        <end position="253"/>
    </location>
</feature>
<feature type="transmembrane region" description="Helical" evidence="5">
    <location>
        <begin position="174"/>
        <end position="197"/>
    </location>
</feature>
<dbReference type="AlphaFoldDB" id="A0AAV7J741"/>
<name>A0AAV7J741_COTGL</name>
<feature type="transmembrane region" description="Helical" evidence="5">
    <location>
        <begin position="385"/>
        <end position="405"/>
    </location>
</feature>
<feature type="domain" description="Major facilitator superfamily (MFS) profile" evidence="6">
    <location>
        <begin position="30"/>
        <end position="520"/>
    </location>
</feature>
<evidence type="ECO:0000256" key="3">
    <source>
        <dbReference type="ARBA" id="ARBA00022989"/>
    </source>
</evidence>
<comment type="caution">
    <text evidence="7">The sequence shown here is derived from an EMBL/GenBank/DDBJ whole genome shotgun (WGS) entry which is preliminary data.</text>
</comment>
<feature type="transmembrane region" description="Helical" evidence="5">
    <location>
        <begin position="495"/>
        <end position="518"/>
    </location>
</feature>
<dbReference type="InterPro" id="IPR036259">
    <property type="entry name" value="MFS_trans_sf"/>
</dbReference>
<evidence type="ECO:0000256" key="4">
    <source>
        <dbReference type="ARBA" id="ARBA00023136"/>
    </source>
</evidence>
<keyword evidence="8" id="KW-1185">Reference proteome</keyword>
<comment type="subcellular location">
    <subcellularLocation>
        <location evidence="1">Membrane</location>
        <topology evidence="1">Multi-pass membrane protein</topology>
    </subcellularLocation>
</comment>
<feature type="transmembrane region" description="Helical" evidence="5">
    <location>
        <begin position="353"/>
        <end position="373"/>
    </location>
</feature>
<gene>
    <name evidence="7" type="ORF">KQX54_021338</name>
</gene>
<keyword evidence="4 5" id="KW-0472">Membrane</keyword>
<evidence type="ECO:0000259" key="6">
    <source>
        <dbReference type="PROSITE" id="PS50850"/>
    </source>
</evidence>
<feature type="transmembrane region" description="Helical" evidence="5">
    <location>
        <begin position="259"/>
        <end position="278"/>
    </location>
</feature>
<dbReference type="PROSITE" id="PS50850">
    <property type="entry name" value="MFS"/>
    <property type="match status" value="1"/>
</dbReference>
<dbReference type="Proteomes" id="UP000826195">
    <property type="component" value="Unassembled WGS sequence"/>
</dbReference>
<keyword evidence="3 5" id="KW-1133">Transmembrane helix</keyword>
<reference evidence="7 8" key="1">
    <citation type="journal article" date="2021" name="J. Hered.">
        <title>A chromosome-level genome assembly of the parasitoid wasp, Cotesia glomerata (Hymenoptera: Braconidae).</title>
        <authorList>
            <person name="Pinto B.J."/>
            <person name="Weis J.J."/>
            <person name="Gamble T."/>
            <person name="Ode P.J."/>
            <person name="Paul R."/>
            <person name="Zaspel J.M."/>
        </authorList>
    </citation>
    <scope>NUCLEOTIDE SEQUENCE [LARGE SCALE GENOMIC DNA]</scope>
    <source>
        <strain evidence="7">CgM1</strain>
    </source>
</reference>
<dbReference type="InterPro" id="IPR005829">
    <property type="entry name" value="Sugar_transporter_CS"/>
</dbReference>
<evidence type="ECO:0000313" key="7">
    <source>
        <dbReference type="EMBL" id="KAH0568650.1"/>
    </source>
</evidence>
<accession>A0AAV7J741</accession>